<evidence type="ECO:0000256" key="2">
    <source>
        <dbReference type="SAM" id="MobiDB-lite"/>
    </source>
</evidence>
<accession>A0A5B8FGE4</accession>
<protein>
    <submittedName>
        <fullName evidence="4">Relaxase</fullName>
    </submittedName>
</protein>
<reference evidence="4 5" key="1">
    <citation type="submission" date="2019-06" db="EMBL/GenBank/DDBJ databases">
        <title>Genome sequence of Rhodobacteraceae bacterium D4M1.</title>
        <authorList>
            <person name="Cao J."/>
        </authorList>
    </citation>
    <scope>NUCLEOTIDE SEQUENCE [LARGE SCALE GENOMIC DNA]</scope>
    <source>
        <strain evidence="4 5">D4M1</strain>
    </source>
</reference>
<feature type="compositionally biased region" description="Basic and acidic residues" evidence="2">
    <location>
        <begin position="418"/>
        <end position="432"/>
    </location>
</feature>
<keyword evidence="5" id="KW-1185">Reference proteome</keyword>
<dbReference type="InterPro" id="IPR005094">
    <property type="entry name" value="Endonuclease_MobA/VirD2"/>
</dbReference>
<feature type="region of interest" description="Disordered" evidence="2">
    <location>
        <begin position="400"/>
        <end position="440"/>
    </location>
</feature>
<keyword evidence="1" id="KW-0175">Coiled coil</keyword>
<evidence type="ECO:0000313" key="5">
    <source>
        <dbReference type="Proteomes" id="UP000305888"/>
    </source>
</evidence>
<feature type="domain" description="MobA/VirD2-like nuclease" evidence="3">
    <location>
        <begin position="26"/>
        <end position="146"/>
    </location>
</feature>
<organism evidence="4 5">
    <name type="scientific">Paroceanicella profunda</name>
    <dbReference type="NCBI Taxonomy" id="2579971"/>
    <lineage>
        <taxon>Bacteria</taxon>
        <taxon>Pseudomonadati</taxon>
        <taxon>Pseudomonadota</taxon>
        <taxon>Alphaproteobacteria</taxon>
        <taxon>Rhodobacterales</taxon>
        <taxon>Paracoccaceae</taxon>
        <taxon>Paroceanicella</taxon>
    </lineage>
</organism>
<dbReference type="KEGG" id="ppru:FDP22_04390"/>
<evidence type="ECO:0000256" key="1">
    <source>
        <dbReference type="SAM" id="Coils"/>
    </source>
</evidence>
<evidence type="ECO:0000313" key="4">
    <source>
        <dbReference type="EMBL" id="QDL91091.1"/>
    </source>
</evidence>
<gene>
    <name evidence="4" type="ORF">FDP22_04390</name>
</gene>
<dbReference type="Pfam" id="PF03432">
    <property type="entry name" value="Relaxase"/>
    <property type="match status" value="1"/>
</dbReference>
<dbReference type="EMBL" id="CP040818">
    <property type="protein sequence ID" value="QDL91091.1"/>
    <property type="molecule type" value="Genomic_DNA"/>
</dbReference>
<dbReference type="RefSeq" id="WP_138579344.1">
    <property type="nucleotide sequence ID" value="NZ_CP040818.1"/>
</dbReference>
<name>A0A5B8FGE4_9RHOB</name>
<feature type="coiled-coil region" evidence="1">
    <location>
        <begin position="357"/>
        <end position="384"/>
    </location>
</feature>
<evidence type="ECO:0000259" key="3">
    <source>
        <dbReference type="Pfam" id="PF03432"/>
    </source>
</evidence>
<sequence>MILKGNERGNGRELANHLMRGAENEHIELHDLRGFAADDLFGAMQESEAIAKGTRCQKHLFSLSLSPPQHEAVPVEAFEQAIGRIESELGLEGQPRAIVFHEKEGRRHAHAVWSRIDGEEMKAINLPFYKRALNGIARDLYLEHGWEMPKGFRDQRQRDPFQFTREEWQQAKRTHQDPKAIKQALQECWSASDNRAAFESALRERGYFLARGDARGYVAVDWRGEIYSLSRTTGAKTKDLKERLGGARELPSVDEAKARIAEKMTPRLQAWAKEEQARAEKAGLAAQFQREQMVQRHRQVRDGLKTQQQERWLDEERKRAARTPRGLKGLWGWITGKNHKIRQENEAEIARAQARDRAEKQTVIERQLAERRNLQRQIKLARDKQNERITALGRDVARYMEMGAAAPIPTQQSKQRQRQRETRDVERSRERGSGPGFEPG</sequence>
<dbReference type="AlphaFoldDB" id="A0A5B8FGE4"/>
<proteinExistence type="predicted"/>
<dbReference type="OrthoDB" id="1826980at2"/>
<dbReference type="Proteomes" id="UP000305888">
    <property type="component" value="Chromosome"/>
</dbReference>